<dbReference type="RefSeq" id="XP_009223954.1">
    <property type="nucleotide sequence ID" value="XM_009225690.1"/>
</dbReference>
<gene>
    <name evidence="3" type="primary">20348318</name>
    <name evidence="2" type="ORF">GGTG_07860</name>
</gene>
<evidence type="ECO:0000313" key="3">
    <source>
        <dbReference type="EnsemblFungi" id="EJT74010"/>
    </source>
</evidence>
<dbReference type="GeneID" id="20348318"/>
<reference evidence="4" key="1">
    <citation type="submission" date="2010-07" db="EMBL/GenBank/DDBJ databases">
        <title>The genome sequence of Gaeumannomyces graminis var. tritici strain R3-111a-1.</title>
        <authorList>
            <consortium name="The Broad Institute Genome Sequencing Platform"/>
            <person name="Ma L.-J."/>
            <person name="Dead R."/>
            <person name="Young S."/>
            <person name="Zeng Q."/>
            <person name="Koehrsen M."/>
            <person name="Alvarado L."/>
            <person name="Berlin A."/>
            <person name="Chapman S.B."/>
            <person name="Chen Z."/>
            <person name="Freedman E."/>
            <person name="Gellesch M."/>
            <person name="Goldberg J."/>
            <person name="Griggs A."/>
            <person name="Gujja S."/>
            <person name="Heilman E.R."/>
            <person name="Heiman D."/>
            <person name="Hepburn T."/>
            <person name="Howarth C."/>
            <person name="Jen D."/>
            <person name="Larson L."/>
            <person name="Mehta T."/>
            <person name="Neiman D."/>
            <person name="Pearson M."/>
            <person name="Roberts A."/>
            <person name="Saif S."/>
            <person name="Shea T."/>
            <person name="Shenoy N."/>
            <person name="Sisk P."/>
            <person name="Stolte C."/>
            <person name="Sykes S."/>
            <person name="Walk T."/>
            <person name="White J."/>
            <person name="Yandava C."/>
            <person name="Haas B."/>
            <person name="Nusbaum C."/>
            <person name="Birren B."/>
        </authorList>
    </citation>
    <scope>NUCLEOTIDE SEQUENCE [LARGE SCALE GENOMIC DNA]</scope>
    <source>
        <strain evidence="4">R3-111a-1</strain>
    </source>
</reference>
<reference evidence="2" key="3">
    <citation type="submission" date="2010-09" db="EMBL/GenBank/DDBJ databases">
        <title>Annotation of Gaeumannomyces graminis var. tritici R3-111a-1.</title>
        <authorList>
            <consortium name="The Broad Institute Genome Sequencing Platform"/>
            <person name="Ma L.-J."/>
            <person name="Dead R."/>
            <person name="Young S.K."/>
            <person name="Zeng Q."/>
            <person name="Gargeya S."/>
            <person name="Fitzgerald M."/>
            <person name="Haas B."/>
            <person name="Abouelleil A."/>
            <person name="Alvarado L."/>
            <person name="Arachchi H.M."/>
            <person name="Berlin A."/>
            <person name="Brown A."/>
            <person name="Chapman S.B."/>
            <person name="Chen Z."/>
            <person name="Dunbar C."/>
            <person name="Freedman E."/>
            <person name="Gearin G."/>
            <person name="Gellesch M."/>
            <person name="Goldberg J."/>
            <person name="Griggs A."/>
            <person name="Gujja S."/>
            <person name="Heiman D."/>
            <person name="Howarth C."/>
            <person name="Larson L."/>
            <person name="Lui A."/>
            <person name="MacDonald P.J.P."/>
            <person name="Mehta T."/>
            <person name="Montmayeur A."/>
            <person name="Murphy C."/>
            <person name="Neiman D."/>
            <person name="Pearson M."/>
            <person name="Priest M."/>
            <person name="Roberts A."/>
            <person name="Saif S."/>
            <person name="Shea T."/>
            <person name="Shenoy N."/>
            <person name="Sisk P."/>
            <person name="Stolte C."/>
            <person name="Sykes S."/>
            <person name="Yandava C."/>
            <person name="Wortman J."/>
            <person name="Nusbaum C."/>
            <person name="Birren B."/>
        </authorList>
    </citation>
    <scope>NUCLEOTIDE SEQUENCE</scope>
    <source>
        <strain evidence="2">R3-111a-1</strain>
    </source>
</reference>
<organism evidence="2">
    <name type="scientific">Gaeumannomyces tritici (strain R3-111a-1)</name>
    <name type="common">Wheat and barley take-all root rot fungus</name>
    <name type="synonym">Gaeumannomyces graminis var. tritici</name>
    <dbReference type="NCBI Taxonomy" id="644352"/>
    <lineage>
        <taxon>Eukaryota</taxon>
        <taxon>Fungi</taxon>
        <taxon>Dikarya</taxon>
        <taxon>Ascomycota</taxon>
        <taxon>Pezizomycotina</taxon>
        <taxon>Sordariomycetes</taxon>
        <taxon>Sordariomycetidae</taxon>
        <taxon>Magnaporthales</taxon>
        <taxon>Magnaporthaceae</taxon>
        <taxon>Gaeumannomyces</taxon>
    </lineage>
</organism>
<dbReference type="AlphaFoldDB" id="J3P2W8"/>
<accession>J3P2W8</accession>
<dbReference type="EnsemblFungi" id="EJT74010">
    <property type="protein sequence ID" value="EJT74010"/>
    <property type="gene ID" value="GGTG_07860"/>
</dbReference>
<name>J3P2W8_GAET3</name>
<evidence type="ECO:0000313" key="2">
    <source>
        <dbReference type="EMBL" id="EJT74010.1"/>
    </source>
</evidence>
<evidence type="ECO:0000313" key="4">
    <source>
        <dbReference type="Proteomes" id="UP000006039"/>
    </source>
</evidence>
<reference evidence="3" key="4">
    <citation type="journal article" date="2015" name="G3 (Bethesda)">
        <title>Genome sequences of three phytopathogenic species of the Magnaporthaceae family of fungi.</title>
        <authorList>
            <person name="Okagaki L.H."/>
            <person name="Nunes C.C."/>
            <person name="Sailsbery J."/>
            <person name="Clay B."/>
            <person name="Brown D."/>
            <person name="John T."/>
            <person name="Oh Y."/>
            <person name="Young N."/>
            <person name="Fitzgerald M."/>
            <person name="Haas B.J."/>
            <person name="Zeng Q."/>
            <person name="Young S."/>
            <person name="Adiconis X."/>
            <person name="Fan L."/>
            <person name="Levin J.Z."/>
            <person name="Mitchell T.K."/>
            <person name="Okubara P.A."/>
            <person name="Farman M.L."/>
            <person name="Kohn L.M."/>
            <person name="Birren B."/>
            <person name="Ma L.-J."/>
            <person name="Dean R.A."/>
        </authorList>
    </citation>
    <scope>NUCLEOTIDE SEQUENCE</scope>
    <source>
        <strain evidence="3">R3-111a-1</strain>
    </source>
</reference>
<proteinExistence type="predicted"/>
<feature type="region of interest" description="Disordered" evidence="1">
    <location>
        <begin position="25"/>
        <end position="63"/>
    </location>
</feature>
<sequence length="63" mass="6808">MQVLFPVAGRIVRRPVVRASNQPLLGKAPWSAGRPATLESQQFGDQLVPPPQSTMMDAAGSHR</sequence>
<keyword evidence="4" id="KW-1185">Reference proteome</keyword>
<dbReference type="EMBL" id="GL385398">
    <property type="protein sequence ID" value="EJT74010.1"/>
    <property type="molecule type" value="Genomic_DNA"/>
</dbReference>
<evidence type="ECO:0000256" key="1">
    <source>
        <dbReference type="SAM" id="MobiDB-lite"/>
    </source>
</evidence>
<dbReference type="HOGENOM" id="CLU_2885916_0_0_1"/>
<dbReference type="VEuPathDB" id="FungiDB:GGTG_07860"/>
<protein>
    <submittedName>
        <fullName evidence="2 3">Uncharacterized protein</fullName>
    </submittedName>
</protein>
<reference evidence="3" key="5">
    <citation type="submission" date="2018-04" db="UniProtKB">
        <authorList>
            <consortium name="EnsemblFungi"/>
        </authorList>
    </citation>
    <scope>IDENTIFICATION</scope>
    <source>
        <strain evidence="3">R3-111a-1</strain>
    </source>
</reference>
<dbReference type="Proteomes" id="UP000006039">
    <property type="component" value="Unassembled WGS sequence"/>
</dbReference>
<reference evidence="2" key="2">
    <citation type="submission" date="2010-07" db="EMBL/GenBank/DDBJ databases">
        <authorList>
            <consortium name="The Broad Institute Genome Sequencing Platform"/>
            <consortium name="Broad Institute Genome Sequencing Center for Infectious Disease"/>
            <person name="Ma L.-J."/>
            <person name="Dead R."/>
            <person name="Young S."/>
            <person name="Zeng Q."/>
            <person name="Koehrsen M."/>
            <person name="Alvarado L."/>
            <person name="Berlin A."/>
            <person name="Chapman S.B."/>
            <person name="Chen Z."/>
            <person name="Freedman E."/>
            <person name="Gellesch M."/>
            <person name="Goldberg J."/>
            <person name="Griggs A."/>
            <person name="Gujja S."/>
            <person name="Heilman E.R."/>
            <person name="Heiman D."/>
            <person name="Hepburn T."/>
            <person name="Howarth C."/>
            <person name="Jen D."/>
            <person name="Larson L."/>
            <person name="Mehta T."/>
            <person name="Neiman D."/>
            <person name="Pearson M."/>
            <person name="Roberts A."/>
            <person name="Saif S."/>
            <person name="Shea T."/>
            <person name="Shenoy N."/>
            <person name="Sisk P."/>
            <person name="Stolte C."/>
            <person name="Sykes S."/>
            <person name="Walk T."/>
            <person name="White J."/>
            <person name="Yandava C."/>
            <person name="Haas B."/>
            <person name="Nusbaum C."/>
            <person name="Birren B."/>
        </authorList>
    </citation>
    <scope>NUCLEOTIDE SEQUENCE</scope>
    <source>
        <strain evidence="2">R3-111a-1</strain>
    </source>
</reference>